<keyword evidence="2" id="KW-1185">Reference proteome</keyword>
<comment type="caution">
    <text evidence="1">The sequence shown here is derived from an EMBL/GenBank/DDBJ whole genome shotgun (WGS) entry which is preliminary data.</text>
</comment>
<organism evidence="1 2">
    <name type="scientific">Melia azedarach</name>
    <name type="common">Chinaberry tree</name>
    <dbReference type="NCBI Taxonomy" id="155640"/>
    <lineage>
        <taxon>Eukaryota</taxon>
        <taxon>Viridiplantae</taxon>
        <taxon>Streptophyta</taxon>
        <taxon>Embryophyta</taxon>
        <taxon>Tracheophyta</taxon>
        <taxon>Spermatophyta</taxon>
        <taxon>Magnoliopsida</taxon>
        <taxon>eudicotyledons</taxon>
        <taxon>Gunneridae</taxon>
        <taxon>Pentapetalae</taxon>
        <taxon>rosids</taxon>
        <taxon>malvids</taxon>
        <taxon>Sapindales</taxon>
        <taxon>Meliaceae</taxon>
        <taxon>Melia</taxon>
    </lineage>
</organism>
<name>A0ACC1Z0F4_MELAZ</name>
<dbReference type="Proteomes" id="UP001164539">
    <property type="component" value="Chromosome 1"/>
</dbReference>
<sequence>MADLQDALLFFICIVSIVLFRIISDKARTRARLPPSPRRLPIIGHMHLLGPIPHQAFHKLSTRYGPLVYFFIGSKPCVLASSPEMAREILKDNERNFLNRPKMANLDYLTYGSADFATVHYGPHWKFMKKLCMTELLGGRTLDQLRPIRQEETRRFLRLVLKKAEAKEAVNVGGELMRLTNNIISRMTLRQRCSENEDEAGDVRKLVKELNELGAKFNLSDTIWFCKNFDFQGFKKKLKDARDRYDVMMERIMKEHEEERKKRKEIGDHEGETVKDLLDILFDIYEDENAEMRLTRENIKAFIMNIFGAGTDTSSITIEWGLAELINHPTVMQKAREEIDSVIGKSGIVEESDIANLPYLQAVVKEVLRLHPTGPLVVREASEDCIIADYKIPAKTRLFVNLWSLGRDPNHWENPLEFRPERFLTEEWSAKSQFLDVRGQYFHMIPFGSGRRSCPGATLALHFVPTTLAAIIQCFELKVGEGENENETVDMEEGPGLTLPRAHSLVCTPVARHSPFPAI</sequence>
<evidence type="ECO:0000313" key="1">
    <source>
        <dbReference type="EMBL" id="KAJ4728957.1"/>
    </source>
</evidence>
<accession>A0ACC1Z0F4</accession>
<protein>
    <submittedName>
        <fullName evidence="1">Cytochrome P450</fullName>
    </submittedName>
</protein>
<proteinExistence type="predicted"/>
<dbReference type="EMBL" id="CM051394">
    <property type="protein sequence ID" value="KAJ4728957.1"/>
    <property type="molecule type" value="Genomic_DNA"/>
</dbReference>
<reference evidence="1 2" key="1">
    <citation type="journal article" date="2023" name="Science">
        <title>Complex scaffold remodeling in plant triterpene biosynthesis.</title>
        <authorList>
            <person name="De La Pena R."/>
            <person name="Hodgson H."/>
            <person name="Liu J.C."/>
            <person name="Stephenson M.J."/>
            <person name="Martin A.C."/>
            <person name="Owen C."/>
            <person name="Harkess A."/>
            <person name="Leebens-Mack J."/>
            <person name="Jimenez L.E."/>
            <person name="Osbourn A."/>
            <person name="Sattely E.S."/>
        </authorList>
    </citation>
    <scope>NUCLEOTIDE SEQUENCE [LARGE SCALE GENOMIC DNA]</scope>
    <source>
        <strain evidence="2">cv. JPN11</strain>
        <tissue evidence="1">Leaf</tissue>
    </source>
</reference>
<gene>
    <name evidence="1" type="ORF">OWV82_001812</name>
</gene>
<evidence type="ECO:0000313" key="2">
    <source>
        <dbReference type="Proteomes" id="UP001164539"/>
    </source>
</evidence>